<evidence type="ECO:0000256" key="9">
    <source>
        <dbReference type="HAMAP-Rule" id="MF_00685"/>
    </source>
</evidence>
<dbReference type="FunFam" id="2.60.40.10:FF:000169">
    <property type="entry name" value="1,4-alpha-glucan branching enzyme GlgB"/>
    <property type="match status" value="1"/>
</dbReference>
<dbReference type="PANTHER" id="PTHR43651:SF3">
    <property type="entry name" value="1,4-ALPHA-GLUCAN-BRANCHING ENZYME"/>
    <property type="match status" value="1"/>
</dbReference>
<dbReference type="GO" id="GO:0003844">
    <property type="term" value="F:1,4-alpha-glucan branching enzyme activity"/>
    <property type="evidence" value="ECO:0007669"/>
    <property type="project" value="UniProtKB-UniRule"/>
</dbReference>
<keyword evidence="4 9" id="KW-0321">Glycogen metabolism</keyword>
<dbReference type="SUPFAM" id="SSF81296">
    <property type="entry name" value="E set domains"/>
    <property type="match status" value="2"/>
</dbReference>
<dbReference type="CDD" id="cd11322">
    <property type="entry name" value="AmyAc_Glg_BE"/>
    <property type="match status" value="1"/>
</dbReference>
<dbReference type="EMBL" id="QJUE01000002">
    <property type="protein sequence ID" value="PYE02767.1"/>
    <property type="molecule type" value="Genomic_DNA"/>
</dbReference>
<comment type="pathway">
    <text evidence="2 9">Glycan biosynthesis; glycogen biosynthesis.</text>
</comment>
<dbReference type="UniPathway" id="UPA00164"/>
<keyword evidence="7 9" id="KW-0320">Glycogen biosynthesis</keyword>
<dbReference type="InterPro" id="IPR006047">
    <property type="entry name" value="GH13_cat_dom"/>
</dbReference>
<comment type="caution">
    <text evidence="12">The sequence shown here is derived from an EMBL/GenBank/DDBJ whole genome shotgun (WGS) entry which is preliminary data.</text>
</comment>
<dbReference type="AlphaFoldDB" id="A0A318QZH6"/>
<feature type="active site" description="Nucleophile" evidence="9 10">
    <location>
        <position position="431"/>
    </location>
</feature>
<dbReference type="InterPro" id="IPR013780">
    <property type="entry name" value="Glyco_hydro_b"/>
</dbReference>
<dbReference type="NCBIfam" id="NF003811">
    <property type="entry name" value="PRK05402.1"/>
    <property type="match status" value="1"/>
</dbReference>
<name>A0A318QZH6_PROMR</name>
<dbReference type="Proteomes" id="UP000247807">
    <property type="component" value="Unassembled WGS sequence"/>
</dbReference>
<dbReference type="FunFam" id="2.60.40.1180:FF:000002">
    <property type="entry name" value="1,4-alpha-glucan branching enzyme GlgB"/>
    <property type="match status" value="1"/>
</dbReference>
<keyword evidence="6 9" id="KW-0808">Transferase</keyword>
<dbReference type="Gene3D" id="3.20.20.80">
    <property type="entry name" value="Glycosidases"/>
    <property type="match status" value="1"/>
</dbReference>
<dbReference type="PANTHER" id="PTHR43651">
    <property type="entry name" value="1,4-ALPHA-GLUCAN-BRANCHING ENZYME"/>
    <property type="match status" value="1"/>
</dbReference>
<sequence>MTVSILLDSLREDGQRLSECKHESPFSILGPQPFKDKWIIRIWMPEANAVELLIKETKIQLNNPNHQWIFEGVLDKDPGTDYQIKVIRGGIEHIQHDPWSFRQEWMGEIDRHLFAEGNHHHIWRKMGAHLTEIDQKKGVMFCLWAPHAKSVSVIGDLNSWDGRHHPMQKRLGGIWELFIPGLKEGDLYKFEIRTQKGHCYEKADPYGFQHEVRPAKSSVISKIDSFQWNDQSWIAKRDKKDPLEQPISVYEMHLGSWMHASTDDPFINSNGEQRAPVPAADMKPGSRLLTYKELADKVIPYVKGRGFTHIELMPVSEHPFDGSWGYQVTGWYAPTSRYGSPDEFRDFVNLCHKEGIGIILDWVPGHFPKDQHGLAYFDGSHLYEHSDPRIGEHKEWGTLIFNYSRNEVRNFLVANLIFWFDQFHIDGIRVDAVASMLYKDYLRPEGEWIPNEDGGNENFEAVRFLQQANHVLFQHFPGALSIAEESTTWSGVTKPTDINGLGFNLKWNMGWMHDMLDYFEIDPWFRQFNQNNITFSICYNFTENFMLALSHDEVVHGKSHLLHKMPGDDWQKYANTRALLSYMWTHPGKKTIFMGMEFGQRQEWNVWDDLQWDLLNFQPHKGIQKLVDDLNSLYKKEPALWKNDFDEYGFQWIDCDDNKNSVISFMRREKNNGEWLVVVANFTPQNHSNYRIGVPVAGFYEEIFNSDASQYGGSNLGNMGGKSTDLFNIHGYENSVDLCLPPLSVIVLKHKSKDI</sequence>
<dbReference type="OrthoDB" id="9800174at2"/>
<dbReference type="PIRSF" id="PIRSF000463">
    <property type="entry name" value="GlgB"/>
    <property type="match status" value="1"/>
</dbReference>
<dbReference type="InterPro" id="IPR004193">
    <property type="entry name" value="Glyco_hydro_13_N"/>
</dbReference>
<dbReference type="RefSeq" id="WP_158466263.1">
    <property type="nucleotide sequence ID" value="NZ_QJUE01000002.1"/>
</dbReference>
<comment type="catalytic activity">
    <reaction evidence="1 9">
        <text>Transfers a segment of a (1-&gt;4)-alpha-D-glucan chain to a primary hydroxy group in a similar glucan chain.</text>
        <dbReference type="EC" id="2.4.1.18"/>
    </reaction>
</comment>
<evidence type="ECO:0000256" key="7">
    <source>
        <dbReference type="ARBA" id="ARBA00023056"/>
    </source>
</evidence>
<dbReference type="InterPro" id="IPR044143">
    <property type="entry name" value="GlgB_N_E_set_prok"/>
</dbReference>
<dbReference type="Gene3D" id="2.60.40.10">
    <property type="entry name" value="Immunoglobulins"/>
    <property type="match status" value="2"/>
</dbReference>
<keyword evidence="8 9" id="KW-0119">Carbohydrate metabolism</keyword>
<comment type="subunit">
    <text evidence="9">Monomer.</text>
</comment>
<dbReference type="EC" id="2.4.1.18" evidence="9"/>
<evidence type="ECO:0000256" key="4">
    <source>
        <dbReference type="ARBA" id="ARBA00022600"/>
    </source>
</evidence>
<evidence type="ECO:0000313" key="12">
    <source>
        <dbReference type="EMBL" id="PYE02767.1"/>
    </source>
</evidence>
<keyword evidence="5 9" id="KW-0328">Glycosyltransferase</keyword>
<dbReference type="NCBIfam" id="TIGR01515">
    <property type="entry name" value="branching_enzym"/>
    <property type="match status" value="1"/>
</dbReference>
<dbReference type="InterPro" id="IPR013783">
    <property type="entry name" value="Ig-like_fold"/>
</dbReference>
<evidence type="ECO:0000256" key="6">
    <source>
        <dbReference type="ARBA" id="ARBA00022679"/>
    </source>
</evidence>
<evidence type="ECO:0000256" key="8">
    <source>
        <dbReference type="ARBA" id="ARBA00023277"/>
    </source>
</evidence>
<dbReference type="InterPro" id="IPR006407">
    <property type="entry name" value="GlgB"/>
</dbReference>
<dbReference type="Gene3D" id="2.60.40.1180">
    <property type="entry name" value="Golgi alpha-mannosidase II"/>
    <property type="match status" value="1"/>
</dbReference>
<dbReference type="FunFam" id="3.20.20.80:FF:000003">
    <property type="entry name" value="1,4-alpha-glucan branching enzyme GlgB"/>
    <property type="match status" value="1"/>
</dbReference>
<comment type="function">
    <text evidence="9">Catalyzes the formation of the alpha-1,6-glucosidic linkages in glycogen by scission of a 1,4-alpha-linked oligosaccharide from growing alpha-1,4-glucan chains and the subsequent attachment of the oligosaccharide to the alpha-1,6 position.</text>
</comment>
<protein>
    <recommendedName>
        <fullName evidence="9">1,4-alpha-glucan branching enzyme GlgB</fullName>
        <ecNumber evidence="9">2.4.1.18</ecNumber>
    </recommendedName>
    <alternativeName>
        <fullName evidence="9">1,4-alpha-D-glucan:1,4-alpha-D-glucan 6-glucosyl-transferase</fullName>
    </alternativeName>
    <alternativeName>
        <fullName evidence="9">Alpha-(1-&gt;4)-glucan branching enzyme</fullName>
    </alternativeName>
    <alternativeName>
        <fullName evidence="9">Glycogen branching enzyme</fullName>
        <shortName evidence="9">BE</shortName>
    </alternativeName>
</protein>
<dbReference type="GO" id="GO:0004553">
    <property type="term" value="F:hydrolase activity, hydrolyzing O-glycosyl compounds"/>
    <property type="evidence" value="ECO:0007669"/>
    <property type="project" value="InterPro"/>
</dbReference>
<dbReference type="SUPFAM" id="SSF51011">
    <property type="entry name" value="Glycosyl hydrolase domain"/>
    <property type="match status" value="1"/>
</dbReference>
<dbReference type="Pfam" id="PF02922">
    <property type="entry name" value="CBM_48"/>
    <property type="match status" value="1"/>
</dbReference>
<evidence type="ECO:0000256" key="5">
    <source>
        <dbReference type="ARBA" id="ARBA00022676"/>
    </source>
</evidence>
<dbReference type="Pfam" id="PF02806">
    <property type="entry name" value="Alpha-amylase_C"/>
    <property type="match status" value="1"/>
</dbReference>
<comment type="similarity">
    <text evidence="3 9">Belongs to the glycosyl hydrolase 13 family. GlgB subfamily.</text>
</comment>
<dbReference type="GO" id="GO:0043169">
    <property type="term" value="F:cation binding"/>
    <property type="evidence" value="ECO:0007669"/>
    <property type="project" value="InterPro"/>
</dbReference>
<evidence type="ECO:0000259" key="11">
    <source>
        <dbReference type="SMART" id="SM00642"/>
    </source>
</evidence>
<dbReference type="Pfam" id="PF22019">
    <property type="entry name" value="GlgB_N"/>
    <property type="match status" value="1"/>
</dbReference>
<dbReference type="InterPro" id="IPR017853">
    <property type="entry name" value="GH"/>
</dbReference>
<gene>
    <name evidence="9" type="primary">glgB</name>
    <name evidence="12" type="ORF">DNJ73_03160</name>
</gene>
<feature type="domain" description="Glycosyl hydrolase family 13 catalytic" evidence="11">
    <location>
        <begin position="223"/>
        <end position="618"/>
    </location>
</feature>
<dbReference type="InterPro" id="IPR037439">
    <property type="entry name" value="Branching_enzy"/>
</dbReference>
<dbReference type="InterPro" id="IPR054169">
    <property type="entry name" value="GlgB_N"/>
</dbReference>
<dbReference type="HAMAP" id="MF_00685">
    <property type="entry name" value="GlgB"/>
    <property type="match status" value="1"/>
</dbReference>
<organism evidence="12 13">
    <name type="scientific">Prochlorococcus marinus XMU1408</name>
    <dbReference type="NCBI Taxonomy" id="2213228"/>
    <lineage>
        <taxon>Bacteria</taxon>
        <taxon>Bacillati</taxon>
        <taxon>Cyanobacteriota</taxon>
        <taxon>Cyanophyceae</taxon>
        <taxon>Synechococcales</taxon>
        <taxon>Prochlorococcaceae</taxon>
        <taxon>Prochlorococcus</taxon>
    </lineage>
</organism>
<reference evidence="12 13" key="1">
    <citation type="journal article" date="2018" name="Appl. Environ. Microbiol.">
        <title>Genome rearrangement shapes Prochlorococcus ecological adaptation.</title>
        <authorList>
            <person name="Yan W."/>
            <person name="Wei S."/>
            <person name="Wang Q."/>
            <person name="Xiao X."/>
            <person name="Zeng Q."/>
            <person name="Jiao N."/>
            <person name="Zhang R."/>
        </authorList>
    </citation>
    <scope>NUCLEOTIDE SEQUENCE [LARGE SCALE GENOMIC DNA]</scope>
    <source>
        <strain evidence="12 13">XMU1408</strain>
    </source>
</reference>
<dbReference type="CDD" id="cd02855">
    <property type="entry name" value="E_set_GBE_prok_N"/>
    <property type="match status" value="1"/>
</dbReference>
<accession>A0A318QZH6</accession>
<evidence type="ECO:0000313" key="13">
    <source>
        <dbReference type="Proteomes" id="UP000247807"/>
    </source>
</evidence>
<feature type="active site" description="Proton donor" evidence="9 10">
    <location>
        <position position="484"/>
    </location>
</feature>
<dbReference type="NCBIfam" id="NF008967">
    <property type="entry name" value="PRK12313.1"/>
    <property type="match status" value="1"/>
</dbReference>
<evidence type="ECO:0000256" key="2">
    <source>
        <dbReference type="ARBA" id="ARBA00004964"/>
    </source>
</evidence>
<dbReference type="InterPro" id="IPR014756">
    <property type="entry name" value="Ig_E-set"/>
</dbReference>
<dbReference type="SMART" id="SM00642">
    <property type="entry name" value="Aamy"/>
    <property type="match status" value="1"/>
</dbReference>
<dbReference type="GO" id="GO:0005978">
    <property type="term" value="P:glycogen biosynthetic process"/>
    <property type="evidence" value="ECO:0007669"/>
    <property type="project" value="UniProtKB-UniRule"/>
</dbReference>
<evidence type="ECO:0000256" key="10">
    <source>
        <dbReference type="PIRSR" id="PIRSR000463-1"/>
    </source>
</evidence>
<evidence type="ECO:0000256" key="1">
    <source>
        <dbReference type="ARBA" id="ARBA00000826"/>
    </source>
</evidence>
<dbReference type="GO" id="GO:0005829">
    <property type="term" value="C:cytosol"/>
    <property type="evidence" value="ECO:0007669"/>
    <property type="project" value="TreeGrafter"/>
</dbReference>
<dbReference type="Pfam" id="PF00128">
    <property type="entry name" value="Alpha-amylase"/>
    <property type="match status" value="1"/>
</dbReference>
<proteinExistence type="inferred from homology"/>
<dbReference type="InterPro" id="IPR006048">
    <property type="entry name" value="A-amylase/branching_C"/>
</dbReference>
<evidence type="ECO:0000256" key="3">
    <source>
        <dbReference type="ARBA" id="ARBA00009000"/>
    </source>
</evidence>
<dbReference type="SUPFAM" id="SSF51445">
    <property type="entry name" value="(Trans)glycosidases"/>
    <property type="match status" value="1"/>
</dbReference>